<proteinExistence type="predicted"/>
<protein>
    <submittedName>
        <fullName evidence="1">Uncharacterized protein</fullName>
    </submittedName>
</protein>
<comment type="caution">
    <text evidence="1">The sequence shown here is derived from an EMBL/GenBank/DDBJ whole genome shotgun (WGS) entry which is preliminary data.</text>
</comment>
<evidence type="ECO:0000313" key="1">
    <source>
        <dbReference type="EMBL" id="MEQ2280945.1"/>
    </source>
</evidence>
<accession>A0ABV0XHL2</accession>
<dbReference type="EMBL" id="JAHRIP010002499">
    <property type="protein sequence ID" value="MEQ2280945.1"/>
    <property type="molecule type" value="Genomic_DNA"/>
</dbReference>
<keyword evidence="2" id="KW-1185">Reference proteome</keyword>
<organism evidence="1 2">
    <name type="scientific">Ameca splendens</name>
    <dbReference type="NCBI Taxonomy" id="208324"/>
    <lineage>
        <taxon>Eukaryota</taxon>
        <taxon>Metazoa</taxon>
        <taxon>Chordata</taxon>
        <taxon>Craniata</taxon>
        <taxon>Vertebrata</taxon>
        <taxon>Euteleostomi</taxon>
        <taxon>Actinopterygii</taxon>
        <taxon>Neopterygii</taxon>
        <taxon>Teleostei</taxon>
        <taxon>Neoteleostei</taxon>
        <taxon>Acanthomorphata</taxon>
        <taxon>Ovalentaria</taxon>
        <taxon>Atherinomorphae</taxon>
        <taxon>Cyprinodontiformes</taxon>
        <taxon>Goodeidae</taxon>
        <taxon>Ameca</taxon>
    </lineage>
</organism>
<sequence length="187" mass="20213">MNLKQSVSLLAGCSLFPTQIKRGESSGGHVWPPLRRITGSLSALQTSNGSPLSLWQQPRTLEGPQTGTSKQMPIINVAIWRCQCCQSALQRSTPSPRPVRGQLIFNGLKTHPSAGKLTPKVTACSVHLFTGSSTPLWSAARFTTGAGVKGLSSPLTWPAPCNKMFPFILINWFLSGGPQRHEHKTSL</sequence>
<reference evidence="1 2" key="1">
    <citation type="submission" date="2021-06" db="EMBL/GenBank/DDBJ databases">
        <authorList>
            <person name="Palmer J.M."/>
        </authorList>
    </citation>
    <scope>NUCLEOTIDE SEQUENCE [LARGE SCALE GENOMIC DNA]</scope>
    <source>
        <strain evidence="1 2">AS_MEX2019</strain>
        <tissue evidence="1">Muscle</tissue>
    </source>
</reference>
<gene>
    <name evidence="1" type="ORF">AMECASPLE_025398</name>
</gene>
<name>A0ABV0XHL2_9TELE</name>
<evidence type="ECO:0000313" key="2">
    <source>
        <dbReference type="Proteomes" id="UP001469553"/>
    </source>
</evidence>
<dbReference type="Proteomes" id="UP001469553">
    <property type="component" value="Unassembled WGS sequence"/>
</dbReference>